<dbReference type="PANTHER" id="PTHR35526:SF3">
    <property type="entry name" value="ANTI-SIGMA-F FACTOR RSBW"/>
    <property type="match status" value="1"/>
</dbReference>
<keyword evidence="1" id="KW-0418">Kinase</keyword>
<organism evidence="3 4">
    <name type="scientific">Actinomadura fulvescens</name>
    <dbReference type="NCBI Taxonomy" id="46160"/>
    <lineage>
        <taxon>Bacteria</taxon>
        <taxon>Bacillati</taxon>
        <taxon>Actinomycetota</taxon>
        <taxon>Actinomycetes</taxon>
        <taxon>Streptosporangiales</taxon>
        <taxon>Thermomonosporaceae</taxon>
        <taxon>Actinomadura</taxon>
    </lineage>
</organism>
<keyword evidence="1" id="KW-0808">Transferase</keyword>
<feature type="domain" description="Histidine kinase/HSP90-like ATPase" evidence="2">
    <location>
        <begin position="35"/>
        <end position="146"/>
    </location>
</feature>
<comment type="caution">
    <text evidence="3">The sequence shown here is derived from an EMBL/GenBank/DDBJ whole genome shotgun (WGS) entry which is preliminary data.</text>
</comment>
<gene>
    <name evidence="3" type="ORF">GCM10010411_38070</name>
</gene>
<protein>
    <recommendedName>
        <fullName evidence="2">Histidine kinase/HSP90-like ATPase domain-containing protein</fullName>
    </recommendedName>
</protein>
<evidence type="ECO:0000313" key="4">
    <source>
        <dbReference type="Proteomes" id="UP001501509"/>
    </source>
</evidence>
<dbReference type="SUPFAM" id="SSF55874">
    <property type="entry name" value="ATPase domain of HSP90 chaperone/DNA topoisomerase II/histidine kinase"/>
    <property type="match status" value="1"/>
</dbReference>
<evidence type="ECO:0000259" key="2">
    <source>
        <dbReference type="Pfam" id="PF13581"/>
    </source>
</evidence>
<dbReference type="InterPro" id="IPR036890">
    <property type="entry name" value="HATPase_C_sf"/>
</dbReference>
<keyword evidence="1" id="KW-0723">Serine/threonine-protein kinase</keyword>
<dbReference type="RefSeq" id="WP_344542569.1">
    <property type="nucleotide sequence ID" value="NZ_BAAATD010000004.1"/>
</dbReference>
<dbReference type="CDD" id="cd16936">
    <property type="entry name" value="HATPase_RsbW-like"/>
    <property type="match status" value="1"/>
</dbReference>
<dbReference type="Proteomes" id="UP001501509">
    <property type="component" value="Unassembled WGS sequence"/>
</dbReference>
<sequence>MIDTETGIEAPPLFLASTDRAAWAARQYIKDQFAAWGIENDPQSGLSADYTSRVVVSELVTNAFRHAGGEAIIVRVSLEKAARPLGKRGYVLIEVWDPSPVQPEALPVDLVGENGRGVAMVASLAEAWGIRPVSDSEGGGKVVWARMCV</sequence>
<evidence type="ECO:0000256" key="1">
    <source>
        <dbReference type="ARBA" id="ARBA00022527"/>
    </source>
</evidence>
<accession>A0ABN3PSS6</accession>
<proteinExistence type="predicted"/>
<dbReference type="PANTHER" id="PTHR35526">
    <property type="entry name" value="ANTI-SIGMA-F FACTOR RSBW-RELATED"/>
    <property type="match status" value="1"/>
</dbReference>
<dbReference type="Pfam" id="PF13581">
    <property type="entry name" value="HATPase_c_2"/>
    <property type="match status" value="1"/>
</dbReference>
<reference evidence="3 4" key="1">
    <citation type="journal article" date="2019" name="Int. J. Syst. Evol. Microbiol.">
        <title>The Global Catalogue of Microorganisms (GCM) 10K type strain sequencing project: providing services to taxonomists for standard genome sequencing and annotation.</title>
        <authorList>
            <consortium name="The Broad Institute Genomics Platform"/>
            <consortium name="The Broad Institute Genome Sequencing Center for Infectious Disease"/>
            <person name="Wu L."/>
            <person name="Ma J."/>
        </authorList>
    </citation>
    <scope>NUCLEOTIDE SEQUENCE [LARGE SCALE GENOMIC DNA]</scope>
    <source>
        <strain evidence="3 4">JCM 6833</strain>
    </source>
</reference>
<evidence type="ECO:0000313" key="3">
    <source>
        <dbReference type="EMBL" id="GAA2600785.1"/>
    </source>
</evidence>
<dbReference type="InterPro" id="IPR003594">
    <property type="entry name" value="HATPase_dom"/>
</dbReference>
<dbReference type="InterPro" id="IPR050267">
    <property type="entry name" value="Anti-sigma-factor_SerPK"/>
</dbReference>
<dbReference type="Gene3D" id="3.30.565.10">
    <property type="entry name" value="Histidine kinase-like ATPase, C-terminal domain"/>
    <property type="match status" value="1"/>
</dbReference>
<name>A0ABN3PSS6_9ACTN</name>
<dbReference type="EMBL" id="BAAATD010000004">
    <property type="protein sequence ID" value="GAA2600785.1"/>
    <property type="molecule type" value="Genomic_DNA"/>
</dbReference>
<keyword evidence="4" id="KW-1185">Reference proteome</keyword>